<evidence type="ECO:0000313" key="1">
    <source>
        <dbReference type="EMBL" id="KAF7476928.1"/>
    </source>
</evidence>
<dbReference type="Proteomes" id="UP000335636">
    <property type="component" value="Unassembled WGS sequence"/>
</dbReference>
<proteinExistence type="predicted"/>
<sequence length="183" mass="20233">MTPRRNNHHVQRTIKMKNTMNLNRHNTIKPPMATAARHGKPLDLCPREARRPSAGNCPAAPCSPLDKAGLLTKLIHQGTPVPLREADSEQPPHHEMHSEAATSGLQNQQLHHGVLRDRLRWPFTLPSFGARSPQTMDPDLVPAPVLADQDSLLAMQVPALVHTLIQCLEPALGTRAWPSAPRF</sequence>
<dbReference type="EMBL" id="CABDUW010000492">
    <property type="protein sequence ID" value="VTJ70126.1"/>
    <property type="molecule type" value="Genomic_DNA"/>
</dbReference>
<dbReference type="Proteomes" id="UP000662637">
    <property type="component" value="Unassembled WGS sequence"/>
</dbReference>
<organism evidence="2 3">
    <name type="scientific">Marmota monax</name>
    <name type="common">Woodchuck</name>
    <dbReference type="NCBI Taxonomy" id="9995"/>
    <lineage>
        <taxon>Eukaryota</taxon>
        <taxon>Metazoa</taxon>
        <taxon>Chordata</taxon>
        <taxon>Craniata</taxon>
        <taxon>Vertebrata</taxon>
        <taxon>Euteleostomi</taxon>
        <taxon>Mammalia</taxon>
        <taxon>Eutheria</taxon>
        <taxon>Euarchontoglires</taxon>
        <taxon>Glires</taxon>
        <taxon>Rodentia</taxon>
        <taxon>Sciuromorpha</taxon>
        <taxon>Sciuridae</taxon>
        <taxon>Xerinae</taxon>
        <taxon>Marmotini</taxon>
        <taxon>Marmota</taxon>
    </lineage>
</organism>
<evidence type="ECO:0000313" key="3">
    <source>
        <dbReference type="Proteomes" id="UP000335636"/>
    </source>
</evidence>
<gene>
    <name evidence="1" type="ORF">GHT09_011971</name>
    <name evidence="2" type="ORF">MONAX_5E015477</name>
</gene>
<name>A0A5E4BLK5_MARMO</name>
<dbReference type="AlphaFoldDB" id="A0A5E4BLK5"/>
<evidence type="ECO:0000313" key="2">
    <source>
        <dbReference type="EMBL" id="VTJ70126.1"/>
    </source>
</evidence>
<protein>
    <submittedName>
        <fullName evidence="2">Uncharacterized protein</fullName>
    </submittedName>
</protein>
<reference evidence="2 3" key="1">
    <citation type="submission" date="2019-04" db="EMBL/GenBank/DDBJ databases">
        <authorList>
            <person name="Alioto T."/>
            <person name="Alioto T."/>
        </authorList>
    </citation>
    <scope>NUCLEOTIDE SEQUENCE [LARGE SCALE GENOMIC DNA]</scope>
</reference>
<keyword evidence="3" id="KW-1185">Reference proteome</keyword>
<accession>A0A5E4BLK5</accession>
<dbReference type="EMBL" id="WJEC01002234">
    <property type="protein sequence ID" value="KAF7476928.1"/>
    <property type="molecule type" value="Genomic_DNA"/>
</dbReference>
<reference evidence="1" key="2">
    <citation type="submission" date="2020-08" db="EMBL/GenBank/DDBJ databases">
        <authorList>
            <person name="Shumante A."/>
            <person name="Zimin A.V."/>
            <person name="Puiu D."/>
            <person name="Salzberg S.L."/>
        </authorList>
    </citation>
    <scope>NUCLEOTIDE SEQUENCE</scope>
    <source>
        <strain evidence="1">WC2-LM</strain>
        <tissue evidence="1">Liver</tissue>
    </source>
</reference>